<reference evidence="1 2" key="1">
    <citation type="submission" date="2018-11" db="EMBL/GenBank/DDBJ databases">
        <authorList>
            <consortium name="Pathogen Informatics"/>
        </authorList>
    </citation>
    <scope>NUCLEOTIDE SEQUENCE [LARGE SCALE GENOMIC DNA]</scope>
</reference>
<protein>
    <submittedName>
        <fullName evidence="1">Uncharacterized protein</fullName>
    </submittedName>
</protein>
<accession>A0A3P7L9U7</accession>
<keyword evidence="2" id="KW-1185">Reference proteome</keyword>
<dbReference type="AlphaFoldDB" id="A0A3P7L9U7"/>
<evidence type="ECO:0000313" key="1">
    <source>
        <dbReference type="EMBL" id="VDM76092.1"/>
    </source>
</evidence>
<evidence type="ECO:0000313" key="2">
    <source>
        <dbReference type="Proteomes" id="UP000270094"/>
    </source>
</evidence>
<proteinExistence type="predicted"/>
<organism evidence="1 2">
    <name type="scientific">Strongylus vulgaris</name>
    <name type="common">Blood worm</name>
    <dbReference type="NCBI Taxonomy" id="40348"/>
    <lineage>
        <taxon>Eukaryota</taxon>
        <taxon>Metazoa</taxon>
        <taxon>Ecdysozoa</taxon>
        <taxon>Nematoda</taxon>
        <taxon>Chromadorea</taxon>
        <taxon>Rhabditida</taxon>
        <taxon>Rhabditina</taxon>
        <taxon>Rhabditomorpha</taxon>
        <taxon>Strongyloidea</taxon>
        <taxon>Strongylidae</taxon>
        <taxon>Strongylus</taxon>
    </lineage>
</organism>
<sequence>MTGAPPFVGIPSISLAVIRPRFVGACMNADKGVFHFSSAVKCVVISGNGRVVGLHCLTLSPTILGMTTEIRYDMLLAFPSGPLDRPPYKDVKKTDNGSTAEYSANRRLEVKTWRLPTHIFTLSSFRFRCLQRRQTGNV</sequence>
<dbReference type="EMBL" id="UYYB01096335">
    <property type="protein sequence ID" value="VDM76092.1"/>
    <property type="molecule type" value="Genomic_DNA"/>
</dbReference>
<dbReference type="Proteomes" id="UP000270094">
    <property type="component" value="Unassembled WGS sequence"/>
</dbReference>
<gene>
    <name evidence="1" type="ORF">SVUK_LOCUS11090</name>
</gene>
<name>A0A3P7L9U7_STRVU</name>